<dbReference type="Proteomes" id="UP000484858">
    <property type="component" value="Unassembled WGS sequence"/>
</dbReference>
<feature type="region of interest" description="Disordered" evidence="10">
    <location>
        <begin position="532"/>
        <end position="563"/>
    </location>
</feature>
<dbReference type="PROSITE" id="PS00363">
    <property type="entry name" value="BACTERIAL_PQQ_1"/>
    <property type="match status" value="1"/>
</dbReference>
<dbReference type="InterPro" id="IPR017511">
    <property type="entry name" value="PQQ_mDH"/>
</dbReference>
<dbReference type="GO" id="GO:0008876">
    <property type="term" value="F:quinoprotein glucose dehydrogenase activity"/>
    <property type="evidence" value="ECO:0007669"/>
    <property type="project" value="TreeGrafter"/>
</dbReference>
<comment type="caution">
    <text evidence="13">The sequence shown here is derived from an EMBL/GenBank/DDBJ whole genome shotgun (WGS) entry which is preliminary data.</text>
</comment>
<dbReference type="SUPFAM" id="SSF50998">
    <property type="entry name" value="Quinoprotein alcohol dehydrogenase-like"/>
    <property type="match status" value="1"/>
</dbReference>
<evidence type="ECO:0000256" key="11">
    <source>
        <dbReference type="SAM" id="Phobius"/>
    </source>
</evidence>
<feature type="transmembrane region" description="Helical" evidence="11">
    <location>
        <begin position="57"/>
        <end position="74"/>
    </location>
</feature>
<dbReference type="SMART" id="SM00564">
    <property type="entry name" value="PQQ"/>
    <property type="match status" value="3"/>
</dbReference>
<dbReference type="Pfam" id="PF01011">
    <property type="entry name" value="PQQ"/>
    <property type="match status" value="1"/>
</dbReference>
<dbReference type="Gene3D" id="2.140.10.10">
    <property type="entry name" value="Quinoprotein alcohol dehydrogenase-like superfamily"/>
    <property type="match status" value="2"/>
</dbReference>
<dbReference type="NCBIfam" id="TIGR03074">
    <property type="entry name" value="PQQ_membr_DH"/>
    <property type="match status" value="1"/>
</dbReference>
<evidence type="ECO:0000256" key="3">
    <source>
        <dbReference type="ARBA" id="ARBA00008156"/>
    </source>
</evidence>
<evidence type="ECO:0000256" key="4">
    <source>
        <dbReference type="ARBA" id="ARBA00022475"/>
    </source>
</evidence>
<feature type="transmembrane region" description="Helical" evidence="11">
    <location>
        <begin position="136"/>
        <end position="155"/>
    </location>
</feature>
<dbReference type="EMBL" id="BARJ01000002">
    <property type="protein sequence ID" value="GEM15543.1"/>
    <property type="molecule type" value="Genomic_DNA"/>
</dbReference>
<evidence type="ECO:0000256" key="2">
    <source>
        <dbReference type="ARBA" id="ARBA00004651"/>
    </source>
</evidence>
<feature type="domain" description="Pyrrolo-quinoline quinone repeat" evidence="12">
    <location>
        <begin position="185"/>
        <end position="799"/>
    </location>
</feature>
<evidence type="ECO:0000313" key="14">
    <source>
        <dbReference type="Proteomes" id="UP000484858"/>
    </source>
</evidence>
<dbReference type="PROSITE" id="PS00364">
    <property type="entry name" value="BACTERIAL_PQQ_2"/>
    <property type="match status" value="1"/>
</dbReference>
<dbReference type="AlphaFoldDB" id="A0A829WQT0"/>
<proteinExistence type="inferred from homology"/>
<dbReference type="InterPro" id="IPR018391">
    <property type="entry name" value="PQQ_b-propeller_rpt"/>
</dbReference>
<comment type="cofactor">
    <cofactor evidence="1">
        <name>pyrroloquinoline quinone</name>
        <dbReference type="ChEBI" id="CHEBI:58442"/>
    </cofactor>
</comment>
<evidence type="ECO:0000256" key="7">
    <source>
        <dbReference type="ARBA" id="ARBA00022989"/>
    </source>
</evidence>
<dbReference type="GO" id="GO:0005886">
    <property type="term" value="C:plasma membrane"/>
    <property type="evidence" value="ECO:0007669"/>
    <property type="project" value="UniProtKB-SubCell"/>
</dbReference>
<feature type="compositionally biased region" description="Polar residues" evidence="10">
    <location>
        <begin position="549"/>
        <end position="559"/>
    </location>
</feature>
<dbReference type="GO" id="GO:0030288">
    <property type="term" value="C:outer membrane-bounded periplasmic space"/>
    <property type="evidence" value="ECO:0007669"/>
    <property type="project" value="InterPro"/>
</dbReference>
<keyword evidence="9 11" id="KW-0472">Membrane</keyword>
<sequence length="826" mass="89543">MLCPEVTVMHQNNRSRNIMSTTSRPGLWALITAAVFALCGAILTVGGAWVAAIGGPLYYVILGLALLATAFLSFRRNPAALYLFAVVVFGTVIWELTIVGLDIWALIPRSDIVIILGIWLLLPFVSRQIGGTRTTVLPLAGAVGVAVLALFASLFTDPHDISGELPTQIANASPADPDNVPASEWHAYGRTQAGDRWSPLNQINASNVSNLKVAWHIHTKDMMNSNDPGEATNEATPIEFNNTLYMCSLHQKLFAVDGATGNVKWVYDPKLQINPGFQHLTCRGVSFHETPANATDSDGNPAPTDCAKRIILPVNDGRLVEVDADTGKTCSGFGNNGEIDLRVPNQPYTTPGQYEPTSPPVITDKLIIANSAITDNGSVKQASGATQAFDVYTGKRVWVFDASNPDPNQLPDDSHPVFHPNSPNSWIVSSYDRNLNLVYIPMGVGTPDQWGGDRTKDSERFAPGIVALNADTGKLAWFYQTVHHDLWDMDVPSQPSLVDVTQKDGTLVPAIYAPTKTGDIFVLDRRTGKEIVPAPETPVPQGAAPGDHTSPTQPMSQLTLRPKNPLNDSDIWGGTIFDQMFCSIYFHRLRYEGPFTPPSLKGSLIFPGDLGMFEWGGLAVDPQRQVAFANPISLPFVSQLVPRGPGNPLWPEKDAKGTGGETGLQHNYGIPYAVNLHPFLDPVLLPFGIKMPCRTPPWGYVAGIDLKTNKVVWQHRNGTLRDSMYGSSLPIPLPPIKIGVPSLGGPLSTAGNLGFLTASMDYYIRAYNLTTGKVLWQDRLPAGAQATPITYAINGKQYIVTYAGGHNSFPTRMGDDIIAYALPDQK</sequence>
<name>A0A829WQT0_GLUOY</name>
<dbReference type="InterPro" id="IPR002372">
    <property type="entry name" value="PQQ_rpt_dom"/>
</dbReference>
<gene>
    <name evidence="13" type="ORF">NBRC3293_0040</name>
</gene>
<keyword evidence="4" id="KW-1003">Cell membrane</keyword>
<keyword evidence="6" id="KW-0634">PQQ</keyword>
<reference evidence="13 14" key="1">
    <citation type="submission" date="2013-04" db="EMBL/GenBank/DDBJ databases">
        <title>Gluconobacter oxydans NBRC 3293 whole genome sequence.</title>
        <authorList>
            <person name="Matsutani M."/>
            <person name="Yakushi T."/>
            <person name="Matsushita K."/>
        </authorList>
    </citation>
    <scope>NUCLEOTIDE SEQUENCE [LARGE SCALE GENOMIC DNA]</scope>
    <source>
        <strain evidence="13 14">NBRC 3293</strain>
    </source>
</reference>
<organism evidence="13 14">
    <name type="scientific">Gluconobacter oxydans NBRC 3293</name>
    <dbReference type="NCBI Taxonomy" id="1315969"/>
    <lineage>
        <taxon>Bacteria</taxon>
        <taxon>Pseudomonadati</taxon>
        <taxon>Pseudomonadota</taxon>
        <taxon>Alphaproteobacteria</taxon>
        <taxon>Acetobacterales</taxon>
        <taxon>Acetobacteraceae</taxon>
        <taxon>Gluconobacter</taxon>
    </lineage>
</organism>
<dbReference type="InterPro" id="IPR001479">
    <property type="entry name" value="Quinoprotein_DH_CS"/>
</dbReference>
<evidence type="ECO:0000256" key="1">
    <source>
        <dbReference type="ARBA" id="ARBA00001931"/>
    </source>
</evidence>
<keyword evidence="8" id="KW-0560">Oxidoreductase</keyword>
<evidence type="ECO:0000256" key="9">
    <source>
        <dbReference type="ARBA" id="ARBA00023136"/>
    </source>
</evidence>
<evidence type="ECO:0000256" key="6">
    <source>
        <dbReference type="ARBA" id="ARBA00022891"/>
    </source>
</evidence>
<dbReference type="GO" id="GO:0048038">
    <property type="term" value="F:quinone binding"/>
    <property type="evidence" value="ECO:0007669"/>
    <property type="project" value="InterPro"/>
</dbReference>
<keyword evidence="7 11" id="KW-1133">Transmembrane helix</keyword>
<dbReference type="InterPro" id="IPR011047">
    <property type="entry name" value="Quinoprotein_ADH-like_sf"/>
</dbReference>
<evidence type="ECO:0000256" key="5">
    <source>
        <dbReference type="ARBA" id="ARBA00022692"/>
    </source>
</evidence>
<keyword evidence="5 11" id="KW-0812">Transmembrane</keyword>
<evidence type="ECO:0000256" key="10">
    <source>
        <dbReference type="SAM" id="MobiDB-lite"/>
    </source>
</evidence>
<protein>
    <submittedName>
        <fullName evidence="13">Membrane-bound glucose dehydrogenase (PQQ)</fullName>
    </submittedName>
</protein>
<evidence type="ECO:0000259" key="12">
    <source>
        <dbReference type="Pfam" id="PF01011"/>
    </source>
</evidence>
<feature type="transmembrane region" description="Helical" evidence="11">
    <location>
        <begin position="112"/>
        <end position="129"/>
    </location>
</feature>
<comment type="subcellular location">
    <subcellularLocation>
        <location evidence="2">Cell membrane</location>
        <topology evidence="2">Multi-pass membrane protein</topology>
    </subcellularLocation>
</comment>
<dbReference type="PANTHER" id="PTHR32303">
    <property type="entry name" value="QUINOPROTEIN ALCOHOL DEHYDROGENASE (CYTOCHROME C)"/>
    <property type="match status" value="1"/>
</dbReference>
<dbReference type="PANTHER" id="PTHR32303:SF4">
    <property type="entry name" value="QUINOPROTEIN GLUCOSE DEHYDROGENASE"/>
    <property type="match status" value="1"/>
</dbReference>
<dbReference type="CDD" id="cd10280">
    <property type="entry name" value="PQQ_mGDH"/>
    <property type="match status" value="1"/>
</dbReference>
<evidence type="ECO:0000313" key="13">
    <source>
        <dbReference type="EMBL" id="GEM15543.1"/>
    </source>
</evidence>
<comment type="similarity">
    <text evidence="3">Belongs to the bacterial PQQ dehydrogenase family.</text>
</comment>
<feature type="transmembrane region" description="Helical" evidence="11">
    <location>
        <begin position="81"/>
        <end position="106"/>
    </location>
</feature>
<accession>A0A829WQT0</accession>
<evidence type="ECO:0000256" key="8">
    <source>
        <dbReference type="ARBA" id="ARBA00023002"/>
    </source>
</evidence>
<feature type="transmembrane region" description="Helical" evidence="11">
    <location>
        <begin position="26"/>
        <end position="51"/>
    </location>
</feature>